<evidence type="ECO:0000256" key="4">
    <source>
        <dbReference type="ARBA" id="ARBA00022695"/>
    </source>
</evidence>
<feature type="repeat" description="TPR" evidence="8">
    <location>
        <begin position="507"/>
        <end position="540"/>
    </location>
</feature>
<feature type="repeat" description="TPR" evidence="8">
    <location>
        <begin position="549"/>
        <end position="582"/>
    </location>
</feature>
<keyword evidence="4" id="KW-0548">Nucleotidyltransferase</keyword>
<evidence type="ECO:0000256" key="3">
    <source>
        <dbReference type="ARBA" id="ARBA00022679"/>
    </source>
</evidence>
<name>A0A816A3T9_9BILA</name>
<dbReference type="PROSITE" id="PS50293">
    <property type="entry name" value="TPR_REGION"/>
    <property type="match status" value="1"/>
</dbReference>
<keyword evidence="9" id="KW-0521">NADP</keyword>
<comment type="caution">
    <text evidence="10">The sequence shown here is derived from an EMBL/GenBank/DDBJ whole genome shotgun (WGS) entry which is preliminary data.</text>
</comment>
<feature type="repeat" description="TPR" evidence="8">
    <location>
        <begin position="425"/>
        <end position="458"/>
    </location>
</feature>
<feature type="repeat" description="TPR" evidence="8">
    <location>
        <begin position="591"/>
        <end position="624"/>
    </location>
</feature>
<dbReference type="Proteomes" id="UP000663834">
    <property type="component" value="Unassembled WGS sequence"/>
</dbReference>
<dbReference type="SMART" id="SM00028">
    <property type="entry name" value="TPR"/>
    <property type="match status" value="11"/>
</dbReference>
<dbReference type="SUPFAM" id="SSF56399">
    <property type="entry name" value="ADP-ribosylation"/>
    <property type="match status" value="1"/>
</dbReference>
<feature type="repeat" description="TPR" evidence="8">
    <location>
        <begin position="633"/>
        <end position="666"/>
    </location>
</feature>
<sequence>MWKHIQLIVYRIIDIGEFLKNEFRDCVVLSFTDQKLCLDYVNSVHKAETIFLVLSFMDVKEILNIIHRLRQVDSVFIYSSEQQYKQYEDLLDKYSKIIDTFHQYTDLVHSIQENIDLSFQQLQSFRFYEQHQKSTRDLCKEAGSFLWLRIFKDVVLNLPHDEKAKKEMIETLRVCYRNNRCQLRLIERFNREYQSEHAILWYTGQPFLYKQLNRALRTEDINFLYTFRYFIYDLTKQLEQEYQKQREDCDFIIKLYRGVRLSIKEVNKLETSVSKLLSTNGYVSTSLSKQVALDFLGSSNDNKEEENVLFEIEYDFGKIKSIIVASTAHLSKHRNEEEFLFDLDAVFHLQSITRDLSSNVILVKMTAVDEGTKITNEYIEEHRRFMSRGSVVILFGYLLADIGQYEKAQHYFDCLLENPNGEDVSFIHYHLGVIKYYQGDYEAALNYYQKSYDRLIEDIPSRKGALSFVLNDIGSTFKARGQYDIALDFFLYALKISETYSNYYIIANIFGNMGNIYRIKGDYDRALSCQMKCLHIREKYQPSFHKDIAKALNNIAVIYNDKDDLDNALEYHQRSLKMNEQCLPAEHENIASSLIHVGNVLSNQGKFNDALDHYIRALQIRQIIFPNGHPTIAANFSSIGQTYYLKKDYDHALKYLEMSLHLRETFLLGVEDTNLVDVFKYIGLSLIKKNRHYDALSYCQRALKISKSIYPVGHAIIMDCLTNIGIAYSGIDDYSEALKYFEKALENEAQKTTKSNLIQRARNYDNMGMCWCRQGDEKTGLKYRMEAVRIISQVYPRSQYADWIDTIGNAFIDKKLFDEALECYLTSLNMKADCLPADHIDVAESFMLIGDVYLEKNKIEDSEQYDTKALCYYEKALAIYRHSDHPNIAYILNSIGSIYENLNEYRLALVYYKDGSIMYQKHYPSEGTIRQLNENNISRIQQVMN</sequence>
<comment type="catalytic activity">
    <reaction evidence="7 9">
        <text>L-arginyl-[protein] + NAD(+) = N(omega)-(ADP-D-ribosyl)-L-arginyl-[protein] + nicotinamide + H(+)</text>
        <dbReference type="Rhea" id="RHEA:19149"/>
        <dbReference type="Rhea" id="RHEA-COMP:10532"/>
        <dbReference type="Rhea" id="RHEA-COMP:15087"/>
        <dbReference type="ChEBI" id="CHEBI:15378"/>
        <dbReference type="ChEBI" id="CHEBI:17154"/>
        <dbReference type="ChEBI" id="CHEBI:29965"/>
        <dbReference type="ChEBI" id="CHEBI:57540"/>
        <dbReference type="ChEBI" id="CHEBI:142554"/>
        <dbReference type="EC" id="2.4.2.31"/>
    </reaction>
</comment>
<dbReference type="Proteomes" id="UP000663824">
    <property type="component" value="Unassembled WGS sequence"/>
</dbReference>
<keyword evidence="5" id="KW-0677">Repeat</keyword>
<evidence type="ECO:0000313" key="10">
    <source>
        <dbReference type="EMBL" id="CAF1592996.1"/>
    </source>
</evidence>
<dbReference type="Pfam" id="PF01129">
    <property type="entry name" value="ART"/>
    <property type="match status" value="1"/>
</dbReference>
<keyword evidence="6 8" id="KW-0802">TPR repeat</keyword>
<dbReference type="GO" id="GO:0106274">
    <property type="term" value="F:NAD+-protein-arginine ADP-ribosyltransferase activity"/>
    <property type="evidence" value="ECO:0007669"/>
    <property type="project" value="UniProtKB-EC"/>
</dbReference>
<evidence type="ECO:0000256" key="7">
    <source>
        <dbReference type="ARBA" id="ARBA00047597"/>
    </source>
</evidence>
<evidence type="ECO:0000256" key="5">
    <source>
        <dbReference type="ARBA" id="ARBA00022737"/>
    </source>
</evidence>
<evidence type="ECO:0000256" key="8">
    <source>
        <dbReference type="PROSITE-ProRule" id="PRU00339"/>
    </source>
</evidence>
<dbReference type="EMBL" id="CAJOBJ010000873">
    <property type="protein sequence ID" value="CAF3848655.1"/>
    <property type="molecule type" value="Genomic_DNA"/>
</dbReference>
<keyword evidence="3 9" id="KW-0808">Transferase</keyword>
<evidence type="ECO:0000313" key="12">
    <source>
        <dbReference type="EMBL" id="CAF3848655.1"/>
    </source>
</evidence>
<reference evidence="10" key="1">
    <citation type="submission" date="2021-02" db="EMBL/GenBank/DDBJ databases">
        <authorList>
            <person name="Nowell W R."/>
        </authorList>
    </citation>
    <scope>NUCLEOTIDE SEQUENCE</scope>
</reference>
<dbReference type="InterPro" id="IPR011990">
    <property type="entry name" value="TPR-like_helical_dom_sf"/>
</dbReference>
<dbReference type="Gene3D" id="3.90.176.10">
    <property type="entry name" value="Toxin ADP-ribosyltransferase, Chain A, domain 1"/>
    <property type="match status" value="1"/>
</dbReference>
<protein>
    <recommendedName>
        <fullName evidence="9">NAD(P)(+)--arginine ADP-ribosyltransferase</fullName>
        <ecNumber evidence="9">2.4.2.31</ecNumber>
    </recommendedName>
    <alternativeName>
        <fullName evidence="9">Mono(ADP-ribosyl)transferase</fullName>
    </alternativeName>
</protein>
<dbReference type="OrthoDB" id="5986190at2759"/>
<evidence type="ECO:0000256" key="6">
    <source>
        <dbReference type="ARBA" id="ARBA00022803"/>
    </source>
</evidence>
<evidence type="ECO:0000256" key="9">
    <source>
        <dbReference type="RuleBase" id="RU361228"/>
    </source>
</evidence>
<dbReference type="Gene3D" id="1.25.40.10">
    <property type="entry name" value="Tetratricopeptide repeat domain"/>
    <property type="match status" value="5"/>
</dbReference>
<dbReference type="PROSITE" id="PS51996">
    <property type="entry name" value="TR_MART"/>
    <property type="match status" value="1"/>
</dbReference>
<dbReference type="AlphaFoldDB" id="A0A816A3T9"/>
<dbReference type="GO" id="GO:0016779">
    <property type="term" value="F:nucleotidyltransferase activity"/>
    <property type="evidence" value="ECO:0007669"/>
    <property type="project" value="UniProtKB-KW"/>
</dbReference>
<dbReference type="InterPro" id="IPR000768">
    <property type="entry name" value="ART"/>
</dbReference>
<evidence type="ECO:0000313" key="13">
    <source>
        <dbReference type="Proteomes" id="UP000663834"/>
    </source>
</evidence>
<dbReference type="EMBL" id="CAJNRE010015461">
    <property type="protein sequence ID" value="CAF2137405.1"/>
    <property type="molecule type" value="Genomic_DNA"/>
</dbReference>
<organism evidence="10 13">
    <name type="scientific">Rotaria magnacalcarata</name>
    <dbReference type="NCBI Taxonomy" id="392030"/>
    <lineage>
        <taxon>Eukaryota</taxon>
        <taxon>Metazoa</taxon>
        <taxon>Spiralia</taxon>
        <taxon>Gnathifera</taxon>
        <taxon>Rotifera</taxon>
        <taxon>Eurotatoria</taxon>
        <taxon>Bdelloidea</taxon>
        <taxon>Philodinida</taxon>
        <taxon>Philodinidae</taxon>
        <taxon>Rotaria</taxon>
    </lineage>
</organism>
<dbReference type="PROSITE" id="PS50005">
    <property type="entry name" value="TPR"/>
    <property type="match status" value="7"/>
</dbReference>
<keyword evidence="9" id="KW-0520">NAD</keyword>
<dbReference type="Pfam" id="PF13181">
    <property type="entry name" value="TPR_8"/>
    <property type="match status" value="1"/>
</dbReference>
<dbReference type="PANTHER" id="PTHR45641">
    <property type="entry name" value="TETRATRICOPEPTIDE REPEAT PROTEIN (AFU_ORTHOLOGUE AFUA_6G03870)"/>
    <property type="match status" value="1"/>
</dbReference>
<dbReference type="EC" id="2.4.2.31" evidence="9"/>
<feature type="repeat" description="TPR" evidence="8">
    <location>
        <begin position="467"/>
        <end position="500"/>
    </location>
</feature>
<feature type="repeat" description="TPR" evidence="8">
    <location>
        <begin position="718"/>
        <end position="751"/>
    </location>
</feature>
<evidence type="ECO:0000256" key="2">
    <source>
        <dbReference type="ARBA" id="ARBA00022676"/>
    </source>
</evidence>
<dbReference type="Pfam" id="PF13424">
    <property type="entry name" value="TPR_12"/>
    <property type="match status" value="3"/>
</dbReference>
<dbReference type="SUPFAM" id="SSF48452">
    <property type="entry name" value="TPR-like"/>
    <property type="match status" value="4"/>
</dbReference>
<proteinExistence type="inferred from homology"/>
<dbReference type="PANTHER" id="PTHR45641:SF19">
    <property type="entry name" value="NEPHROCYSTIN-3"/>
    <property type="match status" value="1"/>
</dbReference>
<evidence type="ECO:0000256" key="1">
    <source>
        <dbReference type="ARBA" id="ARBA00009558"/>
    </source>
</evidence>
<dbReference type="InterPro" id="IPR019734">
    <property type="entry name" value="TPR_rpt"/>
</dbReference>
<dbReference type="Proteomes" id="UP000681720">
    <property type="component" value="Unassembled WGS sequence"/>
</dbReference>
<accession>A0A816A3T9</accession>
<dbReference type="EMBL" id="CAJNOW010011089">
    <property type="protein sequence ID" value="CAF1592996.1"/>
    <property type="molecule type" value="Genomic_DNA"/>
</dbReference>
<evidence type="ECO:0000313" key="11">
    <source>
        <dbReference type="EMBL" id="CAF2137405.1"/>
    </source>
</evidence>
<comment type="similarity">
    <text evidence="1 9">Belongs to the Arg-specific ADP-ribosyltransferase family.</text>
</comment>
<gene>
    <name evidence="12" type="ORF">GIL414_LOCUS3834</name>
    <name evidence="10" type="ORF">KQP761_LOCUS21399</name>
    <name evidence="11" type="ORF">MBJ925_LOCUS28850</name>
</gene>
<keyword evidence="2 9" id="KW-0328">Glycosyltransferase</keyword>